<feature type="compositionally biased region" description="Low complexity" evidence="1">
    <location>
        <begin position="45"/>
        <end position="61"/>
    </location>
</feature>
<evidence type="ECO:0000256" key="2">
    <source>
        <dbReference type="SAM" id="Phobius"/>
    </source>
</evidence>
<feature type="region of interest" description="Disordered" evidence="1">
    <location>
        <begin position="567"/>
        <end position="619"/>
    </location>
</feature>
<gene>
    <name evidence="4" type="primary">pkn1_2</name>
    <name evidence="4" type="ORF">OJF2_11450</name>
</gene>
<feature type="compositionally biased region" description="Pro residues" evidence="1">
    <location>
        <begin position="20"/>
        <end position="32"/>
    </location>
</feature>
<feature type="region of interest" description="Disordered" evidence="1">
    <location>
        <begin position="1"/>
        <end position="102"/>
    </location>
</feature>
<feature type="region of interest" description="Disordered" evidence="1">
    <location>
        <begin position="241"/>
        <end position="282"/>
    </location>
</feature>
<keyword evidence="2" id="KW-1133">Transmembrane helix</keyword>
<protein>
    <submittedName>
        <fullName evidence="4">Serine/threonine-protein kinase pkn1</fullName>
        <ecNumber evidence="4">2.7.11.1</ecNumber>
    </submittedName>
</protein>
<dbReference type="EC" id="2.7.11.1" evidence="4"/>
<dbReference type="Pfam" id="PF03781">
    <property type="entry name" value="FGE-sulfatase"/>
    <property type="match status" value="1"/>
</dbReference>
<feature type="compositionally biased region" description="Pro residues" evidence="1">
    <location>
        <begin position="245"/>
        <end position="254"/>
    </location>
</feature>
<dbReference type="GO" id="GO:0004674">
    <property type="term" value="F:protein serine/threonine kinase activity"/>
    <property type="evidence" value="ECO:0007669"/>
    <property type="project" value="UniProtKB-EC"/>
</dbReference>
<dbReference type="KEGG" id="agv:OJF2_11450"/>
<feature type="compositionally biased region" description="Basic and acidic residues" evidence="1">
    <location>
        <begin position="91"/>
        <end position="102"/>
    </location>
</feature>
<name>A0A5B9VW26_9BACT</name>
<dbReference type="PANTHER" id="PTHR23150:SF19">
    <property type="entry name" value="FORMYLGLYCINE-GENERATING ENZYME"/>
    <property type="match status" value="1"/>
</dbReference>
<keyword evidence="4" id="KW-0418">Kinase</keyword>
<dbReference type="InterPro" id="IPR051043">
    <property type="entry name" value="Sulfatase_Mod_Factor_Kinase"/>
</dbReference>
<dbReference type="PANTHER" id="PTHR23150">
    <property type="entry name" value="SULFATASE MODIFYING FACTOR 1, 2"/>
    <property type="match status" value="1"/>
</dbReference>
<dbReference type="InterPro" id="IPR005532">
    <property type="entry name" value="SUMF_dom"/>
</dbReference>
<dbReference type="OrthoDB" id="9812426at2"/>
<evidence type="ECO:0000313" key="4">
    <source>
        <dbReference type="EMBL" id="QEH32666.1"/>
    </source>
</evidence>
<dbReference type="RefSeq" id="WP_148592010.1">
    <property type="nucleotide sequence ID" value="NZ_CP042997.1"/>
</dbReference>
<dbReference type="SUPFAM" id="SSF56436">
    <property type="entry name" value="C-type lectin-like"/>
    <property type="match status" value="1"/>
</dbReference>
<keyword evidence="2" id="KW-0812">Transmembrane</keyword>
<keyword evidence="2" id="KW-0472">Membrane</keyword>
<dbReference type="AlphaFoldDB" id="A0A5B9VW26"/>
<proteinExistence type="predicted"/>
<evidence type="ECO:0000256" key="1">
    <source>
        <dbReference type="SAM" id="MobiDB-lite"/>
    </source>
</evidence>
<reference evidence="4 5" key="1">
    <citation type="submission" date="2019-08" db="EMBL/GenBank/DDBJ databases">
        <title>Deep-cultivation of Planctomycetes and their phenomic and genomic characterization uncovers novel biology.</title>
        <authorList>
            <person name="Wiegand S."/>
            <person name="Jogler M."/>
            <person name="Boedeker C."/>
            <person name="Pinto D."/>
            <person name="Vollmers J."/>
            <person name="Rivas-Marin E."/>
            <person name="Kohn T."/>
            <person name="Peeters S.H."/>
            <person name="Heuer A."/>
            <person name="Rast P."/>
            <person name="Oberbeckmann S."/>
            <person name="Bunk B."/>
            <person name="Jeske O."/>
            <person name="Meyerdierks A."/>
            <person name="Storesund J.E."/>
            <person name="Kallscheuer N."/>
            <person name="Luecker S."/>
            <person name="Lage O.M."/>
            <person name="Pohl T."/>
            <person name="Merkel B.J."/>
            <person name="Hornburger P."/>
            <person name="Mueller R.-W."/>
            <person name="Bruemmer F."/>
            <person name="Labrenz M."/>
            <person name="Spormann A.M."/>
            <person name="Op den Camp H."/>
            <person name="Overmann J."/>
            <person name="Amann R."/>
            <person name="Jetten M.S.M."/>
            <person name="Mascher T."/>
            <person name="Medema M.H."/>
            <person name="Devos D.P."/>
            <person name="Kaster A.-K."/>
            <person name="Ovreas L."/>
            <person name="Rohde M."/>
            <person name="Galperin M.Y."/>
            <person name="Jogler C."/>
        </authorList>
    </citation>
    <scope>NUCLEOTIDE SEQUENCE [LARGE SCALE GENOMIC DNA]</scope>
    <source>
        <strain evidence="4 5">OJF2</strain>
    </source>
</reference>
<keyword evidence="5" id="KW-1185">Reference proteome</keyword>
<dbReference type="GO" id="GO:0120147">
    <property type="term" value="F:formylglycine-generating oxidase activity"/>
    <property type="evidence" value="ECO:0007669"/>
    <property type="project" value="TreeGrafter"/>
</dbReference>
<evidence type="ECO:0000259" key="3">
    <source>
        <dbReference type="Pfam" id="PF03781"/>
    </source>
</evidence>
<organism evidence="4 5">
    <name type="scientific">Aquisphaera giovannonii</name>
    <dbReference type="NCBI Taxonomy" id="406548"/>
    <lineage>
        <taxon>Bacteria</taxon>
        <taxon>Pseudomonadati</taxon>
        <taxon>Planctomycetota</taxon>
        <taxon>Planctomycetia</taxon>
        <taxon>Isosphaerales</taxon>
        <taxon>Isosphaeraceae</taxon>
        <taxon>Aquisphaera</taxon>
    </lineage>
</organism>
<keyword evidence="4" id="KW-0808">Transferase</keyword>
<feature type="domain" description="Sulfatase-modifying factor enzyme-like" evidence="3">
    <location>
        <begin position="343"/>
        <end position="560"/>
    </location>
</feature>
<dbReference type="EMBL" id="CP042997">
    <property type="protein sequence ID" value="QEH32666.1"/>
    <property type="molecule type" value="Genomic_DNA"/>
</dbReference>
<dbReference type="Proteomes" id="UP000324233">
    <property type="component" value="Chromosome"/>
</dbReference>
<feature type="compositionally biased region" description="Pro residues" evidence="1">
    <location>
        <begin position="567"/>
        <end position="598"/>
    </location>
</feature>
<feature type="transmembrane region" description="Helical" evidence="2">
    <location>
        <begin position="121"/>
        <end position="144"/>
    </location>
</feature>
<feature type="compositionally biased region" description="Polar residues" evidence="1">
    <location>
        <begin position="265"/>
        <end position="275"/>
    </location>
</feature>
<dbReference type="InterPro" id="IPR016187">
    <property type="entry name" value="CTDL_fold"/>
</dbReference>
<accession>A0A5B9VW26</accession>
<evidence type="ECO:0000313" key="5">
    <source>
        <dbReference type="Proteomes" id="UP000324233"/>
    </source>
</evidence>
<dbReference type="Gene3D" id="3.90.1580.10">
    <property type="entry name" value="paralog of FGE (formylglycine-generating enzyme)"/>
    <property type="match status" value="1"/>
</dbReference>
<dbReference type="InterPro" id="IPR042095">
    <property type="entry name" value="SUMF_sf"/>
</dbReference>
<sequence length="619" mass="64451">MSDQDSGGYDLADVPEAPKPKAPAPSSAPKPLPRLWKNEGEDPEAGAAGPPSGRGRAATPGDGKSGAGTPAEPAASPRRRSSAPAPTPARPRAEAGGAEKRVLVEETPALDTYEARQKGRLLIGGLFAMVLGLIGYIAYSLFLYDPMPMTDSSGEEPPVPSAPPPALAGAAAGNLEVEARSMLERAQDAAKADRIEEATRLLENIAKSYPKTKTAAEAKEALARPAEGMPLFLDRLAVKADQAPRPAPRPPAEPPAVVQAAPPQTAGNATLTLPSNAAGATAGPPSVVMAGSPGAPAANPSAAAAATPARRQFPAPAGFRARPDAEYDESGWPLVIVGDRDAAPMVFVPGGVYTLGDDAGASSKAAPRQVQLTPYYIDQYEVTLHQFKLFLGETRYRGQPPRSWSDEFRQNPNEAMPITLVNLRDATAFAEWAGKKLPSEAQWEMAARSTDGRIYPWGNDPAKGTRPPGAIKFDPAGAFPADVSPYGAFDMGGNVLEWTRDPYDARSYRDPAADGGDAASFGRLRSFDAVVKGDRKTNRASFRQGINLDKRMNYVGFRCVLPVAEPPAAAPAAPPAAAPSATPNPPAGQPATPPPAAQPPGTGQPPARGNAPAQPSVPF</sequence>